<reference evidence="2 3" key="1">
    <citation type="submission" date="2019-03" db="EMBL/GenBank/DDBJ databases">
        <title>Genomic Encyclopedia of Type Strains, Phase IV (KMG-IV): sequencing the most valuable type-strain genomes for metagenomic binning, comparative biology and taxonomic classification.</title>
        <authorList>
            <person name="Goeker M."/>
        </authorList>
    </citation>
    <scope>NUCLEOTIDE SEQUENCE [LARGE SCALE GENOMIC DNA]</scope>
    <source>
        <strain evidence="2 3">DSM 45361</strain>
    </source>
</reference>
<dbReference type="GO" id="GO:0016137">
    <property type="term" value="P:glycoside metabolic process"/>
    <property type="evidence" value="ECO:0007669"/>
    <property type="project" value="UniProtKB-ARBA"/>
</dbReference>
<keyword evidence="1" id="KW-0862">Zinc</keyword>
<dbReference type="GO" id="GO:0016811">
    <property type="term" value="F:hydrolase activity, acting on carbon-nitrogen (but not peptide) bonds, in linear amides"/>
    <property type="evidence" value="ECO:0007669"/>
    <property type="project" value="TreeGrafter"/>
</dbReference>
<protein>
    <submittedName>
        <fullName evidence="2">4-oxalomesaconate hydratase</fullName>
    </submittedName>
</protein>
<dbReference type="Gene3D" id="3.40.50.10320">
    <property type="entry name" value="LmbE-like"/>
    <property type="match status" value="1"/>
</dbReference>
<proteinExistence type="predicted"/>
<name>A0A4R6S6H7_LABRH</name>
<dbReference type="Proteomes" id="UP000295444">
    <property type="component" value="Unassembled WGS sequence"/>
</dbReference>
<keyword evidence="3" id="KW-1185">Reference proteome</keyword>
<sequence>MVSAHSADFVWRAGGAIALSAKAGHPVHVVCLSYGERGESQGLWRKEGMTIEKVKQAREDEARQAADILGAEITFYDMGDYPLTPDRAAADRLVEDMRRVQPGVILTHVERDPYNLDHCFAHELALRCRMVAQAAGHPSAHPPIGAPQVLCFEPHQPEQCHFKPDLLLDITEVFDLKRAAMAAMGGAQGHLVDYYTDLGTRRGVQYRRNGGVGAEHAEAYESIFPTVATAIV</sequence>
<comment type="caution">
    <text evidence="2">The sequence shown here is derived from an EMBL/GenBank/DDBJ whole genome shotgun (WGS) entry which is preliminary data.</text>
</comment>
<organism evidence="2 3">
    <name type="scientific">Labedaea rhizosphaerae</name>
    <dbReference type="NCBI Taxonomy" id="598644"/>
    <lineage>
        <taxon>Bacteria</taxon>
        <taxon>Bacillati</taxon>
        <taxon>Actinomycetota</taxon>
        <taxon>Actinomycetes</taxon>
        <taxon>Pseudonocardiales</taxon>
        <taxon>Pseudonocardiaceae</taxon>
        <taxon>Labedaea</taxon>
    </lineage>
</organism>
<dbReference type="EMBL" id="SNXZ01000005">
    <property type="protein sequence ID" value="TDP94797.1"/>
    <property type="molecule type" value="Genomic_DNA"/>
</dbReference>
<gene>
    <name evidence="2" type="ORF">EV186_10529</name>
</gene>
<dbReference type="Pfam" id="PF02585">
    <property type="entry name" value="PIG-L"/>
    <property type="match status" value="1"/>
</dbReference>
<evidence type="ECO:0000313" key="2">
    <source>
        <dbReference type="EMBL" id="TDP94797.1"/>
    </source>
</evidence>
<evidence type="ECO:0000313" key="3">
    <source>
        <dbReference type="Proteomes" id="UP000295444"/>
    </source>
</evidence>
<dbReference type="AlphaFoldDB" id="A0A4R6S6H7"/>
<dbReference type="PANTHER" id="PTHR12993">
    <property type="entry name" value="N-ACETYLGLUCOSAMINYL-PHOSPHATIDYLINOSITOL DE-N-ACETYLASE-RELATED"/>
    <property type="match status" value="1"/>
</dbReference>
<accession>A0A4R6S6H7</accession>
<dbReference type="PANTHER" id="PTHR12993:SF29">
    <property type="entry name" value="BLR3841 PROTEIN"/>
    <property type="match status" value="1"/>
</dbReference>
<dbReference type="InterPro" id="IPR003737">
    <property type="entry name" value="GlcNAc_PI_deacetylase-related"/>
</dbReference>
<evidence type="ECO:0000256" key="1">
    <source>
        <dbReference type="ARBA" id="ARBA00022833"/>
    </source>
</evidence>
<dbReference type="InterPro" id="IPR024078">
    <property type="entry name" value="LmbE-like_dom_sf"/>
</dbReference>
<dbReference type="SUPFAM" id="SSF102588">
    <property type="entry name" value="LmbE-like"/>
    <property type="match status" value="1"/>
</dbReference>